<protein>
    <submittedName>
        <fullName evidence="2">Uncharacterized protein</fullName>
    </submittedName>
</protein>
<organism evidence="2 3">
    <name type="scientific">Sphaeroforma arctica JP610</name>
    <dbReference type="NCBI Taxonomy" id="667725"/>
    <lineage>
        <taxon>Eukaryota</taxon>
        <taxon>Ichthyosporea</taxon>
        <taxon>Ichthyophonida</taxon>
        <taxon>Sphaeroforma</taxon>
    </lineage>
</organism>
<feature type="transmembrane region" description="Helical" evidence="1">
    <location>
        <begin position="60"/>
        <end position="84"/>
    </location>
</feature>
<evidence type="ECO:0000313" key="2">
    <source>
        <dbReference type="EMBL" id="KNC78455.1"/>
    </source>
</evidence>
<name>A0A0L0FNP7_9EUKA</name>
<keyword evidence="1" id="KW-0812">Transmembrane</keyword>
<keyword evidence="1" id="KW-1133">Transmembrane helix</keyword>
<sequence length="102" mass="11658">CWGFNMPPLPHDVWGTFIDHKVCSGVLVAILILTPMYIIGHRVLTRYSAVYVKLVDDQQLVVLHHTIEVVVLGNLFAPMTYLILSLNLNYYHCQTSRSRCKS</sequence>
<dbReference type="AlphaFoldDB" id="A0A0L0FNP7"/>
<proteinExistence type="predicted"/>
<evidence type="ECO:0000256" key="1">
    <source>
        <dbReference type="SAM" id="Phobius"/>
    </source>
</evidence>
<evidence type="ECO:0000313" key="3">
    <source>
        <dbReference type="Proteomes" id="UP000054560"/>
    </source>
</evidence>
<keyword evidence="3" id="KW-1185">Reference proteome</keyword>
<dbReference type="Proteomes" id="UP000054560">
    <property type="component" value="Unassembled WGS sequence"/>
</dbReference>
<dbReference type="EMBL" id="KQ242486">
    <property type="protein sequence ID" value="KNC78455.1"/>
    <property type="molecule type" value="Genomic_DNA"/>
</dbReference>
<feature type="non-terminal residue" evidence="2">
    <location>
        <position position="1"/>
    </location>
</feature>
<reference evidence="2 3" key="1">
    <citation type="submission" date="2011-02" db="EMBL/GenBank/DDBJ databases">
        <title>The Genome Sequence of Sphaeroforma arctica JP610.</title>
        <authorList>
            <consortium name="The Broad Institute Genome Sequencing Platform"/>
            <person name="Russ C."/>
            <person name="Cuomo C."/>
            <person name="Young S.K."/>
            <person name="Zeng Q."/>
            <person name="Gargeya S."/>
            <person name="Alvarado L."/>
            <person name="Berlin A."/>
            <person name="Chapman S.B."/>
            <person name="Chen Z."/>
            <person name="Freedman E."/>
            <person name="Gellesch M."/>
            <person name="Goldberg J."/>
            <person name="Griggs A."/>
            <person name="Gujja S."/>
            <person name="Heilman E."/>
            <person name="Heiman D."/>
            <person name="Howarth C."/>
            <person name="Mehta T."/>
            <person name="Neiman D."/>
            <person name="Pearson M."/>
            <person name="Roberts A."/>
            <person name="Saif S."/>
            <person name="Shea T."/>
            <person name="Shenoy N."/>
            <person name="Sisk P."/>
            <person name="Stolte C."/>
            <person name="Sykes S."/>
            <person name="White J."/>
            <person name="Yandava C."/>
            <person name="Burger G."/>
            <person name="Gray M.W."/>
            <person name="Holland P.W.H."/>
            <person name="King N."/>
            <person name="Lang F.B.F."/>
            <person name="Roger A.J."/>
            <person name="Ruiz-Trillo I."/>
            <person name="Haas B."/>
            <person name="Nusbaum C."/>
            <person name="Birren B."/>
        </authorList>
    </citation>
    <scope>NUCLEOTIDE SEQUENCE [LARGE SCALE GENOMIC DNA]</scope>
    <source>
        <strain evidence="2 3">JP610</strain>
    </source>
</reference>
<keyword evidence="1" id="KW-0472">Membrane</keyword>
<dbReference type="GeneID" id="25909622"/>
<feature type="transmembrane region" description="Helical" evidence="1">
    <location>
        <begin position="17"/>
        <end position="39"/>
    </location>
</feature>
<gene>
    <name evidence="2" type="ORF">SARC_09118</name>
</gene>
<accession>A0A0L0FNP7</accession>
<dbReference type="RefSeq" id="XP_014152357.1">
    <property type="nucleotide sequence ID" value="XM_014296882.1"/>
</dbReference>